<dbReference type="Gene3D" id="1.20.1560.10">
    <property type="entry name" value="ABC transporter type 1, transmembrane domain"/>
    <property type="match status" value="2"/>
</dbReference>
<evidence type="ECO:0000313" key="12">
    <source>
        <dbReference type="Proteomes" id="UP000319257"/>
    </source>
</evidence>
<keyword evidence="4" id="KW-0547">Nucleotide-binding</keyword>
<dbReference type="GO" id="GO:0016887">
    <property type="term" value="F:ATP hydrolysis activity"/>
    <property type="evidence" value="ECO:0007669"/>
    <property type="project" value="InterPro"/>
</dbReference>
<evidence type="ECO:0000256" key="1">
    <source>
        <dbReference type="ARBA" id="ARBA00004370"/>
    </source>
</evidence>
<proteinExistence type="predicted"/>
<dbReference type="SUPFAM" id="SSF90123">
    <property type="entry name" value="ABC transporter transmembrane region"/>
    <property type="match status" value="2"/>
</dbReference>
<organism evidence="11 12">
    <name type="scientific">Thyridium curvatum</name>
    <dbReference type="NCBI Taxonomy" id="1093900"/>
    <lineage>
        <taxon>Eukaryota</taxon>
        <taxon>Fungi</taxon>
        <taxon>Dikarya</taxon>
        <taxon>Ascomycota</taxon>
        <taxon>Pezizomycotina</taxon>
        <taxon>Sordariomycetes</taxon>
        <taxon>Sordariomycetidae</taxon>
        <taxon>Thyridiales</taxon>
        <taxon>Thyridiaceae</taxon>
        <taxon>Thyridium</taxon>
    </lineage>
</organism>
<evidence type="ECO:0000256" key="2">
    <source>
        <dbReference type="ARBA" id="ARBA00022448"/>
    </source>
</evidence>
<dbReference type="InterPro" id="IPR003593">
    <property type="entry name" value="AAA+_ATPase"/>
</dbReference>
<dbReference type="PROSITE" id="PS50929">
    <property type="entry name" value="ABC_TM1F"/>
    <property type="match status" value="1"/>
</dbReference>
<evidence type="ECO:0008006" key="13">
    <source>
        <dbReference type="Google" id="ProtNLM"/>
    </source>
</evidence>
<accession>A0A507B454</accession>
<keyword evidence="5" id="KW-0067">ATP-binding</keyword>
<name>A0A507B454_9PEZI</name>
<protein>
    <recommendedName>
        <fullName evidence="13">ABC transporter</fullName>
    </recommendedName>
</protein>
<feature type="domain" description="ABC transmembrane type-1" evidence="10">
    <location>
        <begin position="506"/>
        <end position="605"/>
    </location>
</feature>
<evidence type="ECO:0000256" key="6">
    <source>
        <dbReference type="ARBA" id="ARBA00022989"/>
    </source>
</evidence>
<dbReference type="Pfam" id="PF00005">
    <property type="entry name" value="ABC_tran"/>
    <property type="match status" value="2"/>
</dbReference>
<feature type="domain" description="ABC transporter" evidence="9">
    <location>
        <begin position="130"/>
        <end position="356"/>
    </location>
</feature>
<dbReference type="SUPFAM" id="SSF52540">
    <property type="entry name" value="P-loop containing nucleoside triphosphate hydrolases"/>
    <property type="match status" value="2"/>
</dbReference>
<dbReference type="RefSeq" id="XP_030993552.1">
    <property type="nucleotide sequence ID" value="XM_031142337.1"/>
</dbReference>
<feature type="domain" description="ABC transporter" evidence="9">
    <location>
        <begin position="644"/>
        <end position="898"/>
    </location>
</feature>
<sequence>MLGIQPPVARRIQELREEELVTASRVRWIMVYANAVANALGIFSPAVLLVLFATWQRLINGTDLDAETSFTTLILLGRVTHPANVVMTIIPRAFIALASFERLQAYLTKPELEDQRIQPTERMPVAKAALRVDGVAAGYGGILVLNELRLDFRPGSFTIVAGPVGCGKSTMLRVLLGELVPSQGFVTCQERHISHCAQRPWLPGGRLRDVITGFKSDFDRQWYQKVIEACCLTRDFKTLDLHDETQVGSRGMNLSGGQKQRVALARAVFAKNRIILLDDTFSALDGETERHVFANLLGSNGILRRQGITIVLVSSSDMVVVMGPDGFVKEQGHWSQIQRQVAAIDRFRTHKETGENGSTEDSEAFKTRIKAVKEAEEQLVKLQHPWALLGHYLEFADLGSSITLFACTALYSLFITLPQHWLELWTSSSGEHFAFHAVGLLTIALVAWTSTSCLMCAPLAFFSTTGTGSIINRSRSQSGVVCSLPGIGNVKLQQTTWQNATEADLEQIDGLETIRAFGWSPHSAKSNQRAIQLAQDPERKVMCLQVWFNFVLDMLGSTIGVIVIIAAMCRFVAMTGGELGVALNTLFITTVTLQRLIESWSTLENSLGAISRLRKLEDETSWKAEAVQGGAQDGHGNFMVKGQLHLRNVTASYQANTLALDGINLAIDRGQKIVIIGRTGSGKSSLLLALLRMLPLTAGHIEIDGVDITSLDSDFLRRHFFVVIAQDPFLLPDESLRFNLDAAEEALDSQLVEALIKVGLWSVLQASEAHLAETLKGDKTTPDLILDKKLSNFPSLSAGQSELFALARAIVKAERLREVGSYPVILLDEATSSVDAETEAAVHAIVDREFSHRGHTVLIVTHRVGPLAEYMRAGRDLVVNMADGKAQQADMNEVVELST</sequence>
<dbReference type="InterPro" id="IPR027417">
    <property type="entry name" value="P-loop_NTPase"/>
</dbReference>
<keyword evidence="6 8" id="KW-1133">Transmembrane helix</keyword>
<comment type="subcellular location">
    <subcellularLocation>
        <location evidence="1">Membrane</location>
    </subcellularLocation>
</comment>
<evidence type="ECO:0000313" key="11">
    <source>
        <dbReference type="EMBL" id="TPX11841.1"/>
    </source>
</evidence>
<dbReference type="EMBL" id="SKBQ01000046">
    <property type="protein sequence ID" value="TPX11841.1"/>
    <property type="molecule type" value="Genomic_DNA"/>
</dbReference>
<dbReference type="SMART" id="SM00382">
    <property type="entry name" value="AAA"/>
    <property type="match status" value="2"/>
</dbReference>
<reference evidence="11 12" key="1">
    <citation type="submission" date="2019-06" db="EMBL/GenBank/DDBJ databases">
        <title>Draft genome sequence of the filamentous fungus Phialemoniopsis curvata isolated from diesel fuel.</title>
        <authorList>
            <person name="Varaljay V.A."/>
            <person name="Lyon W.J."/>
            <person name="Crouch A.L."/>
            <person name="Drake C.E."/>
            <person name="Hollomon J.M."/>
            <person name="Nadeau L.J."/>
            <person name="Nunn H.S."/>
            <person name="Stevenson B.S."/>
            <person name="Bojanowski C.L."/>
            <person name="Crookes-Goodson W.J."/>
        </authorList>
    </citation>
    <scope>NUCLEOTIDE SEQUENCE [LARGE SCALE GENOMIC DNA]</scope>
    <source>
        <strain evidence="11 12">D216</strain>
    </source>
</reference>
<dbReference type="GO" id="GO:0016020">
    <property type="term" value="C:membrane"/>
    <property type="evidence" value="ECO:0007669"/>
    <property type="project" value="UniProtKB-SubCell"/>
</dbReference>
<dbReference type="GO" id="GO:0005524">
    <property type="term" value="F:ATP binding"/>
    <property type="evidence" value="ECO:0007669"/>
    <property type="project" value="UniProtKB-KW"/>
</dbReference>
<dbReference type="GO" id="GO:0140359">
    <property type="term" value="F:ABC-type transporter activity"/>
    <property type="evidence" value="ECO:0007669"/>
    <property type="project" value="InterPro"/>
</dbReference>
<evidence type="ECO:0000256" key="3">
    <source>
        <dbReference type="ARBA" id="ARBA00022692"/>
    </source>
</evidence>
<evidence type="ECO:0000256" key="5">
    <source>
        <dbReference type="ARBA" id="ARBA00022840"/>
    </source>
</evidence>
<dbReference type="OrthoDB" id="4139357at2759"/>
<feature type="transmembrane region" description="Helical" evidence="8">
    <location>
        <begin position="546"/>
        <end position="573"/>
    </location>
</feature>
<dbReference type="PROSITE" id="PS50893">
    <property type="entry name" value="ABC_TRANSPORTER_2"/>
    <property type="match status" value="2"/>
</dbReference>
<dbReference type="PROSITE" id="PS00211">
    <property type="entry name" value="ABC_TRANSPORTER_1"/>
    <property type="match status" value="1"/>
</dbReference>
<feature type="transmembrane region" description="Helical" evidence="8">
    <location>
        <begin position="433"/>
        <end position="462"/>
    </location>
</feature>
<feature type="transmembrane region" description="Helical" evidence="8">
    <location>
        <begin position="29"/>
        <end position="52"/>
    </location>
</feature>
<keyword evidence="3 8" id="KW-0812">Transmembrane</keyword>
<dbReference type="InterPro" id="IPR050173">
    <property type="entry name" value="ABC_transporter_C-like"/>
</dbReference>
<dbReference type="InParanoid" id="A0A507B454"/>
<dbReference type="InterPro" id="IPR003439">
    <property type="entry name" value="ABC_transporter-like_ATP-bd"/>
</dbReference>
<keyword evidence="12" id="KW-1185">Reference proteome</keyword>
<dbReference type="AlphaFoldDB" id="A0A507B454"/>
<evidence type="ECO:0000256" key="4">
    <source>
        <dbReference type="ARBA" id="ARBA00022741"/>
    </source>
</evidence>
<feature type="transmembrane region" description="Helical" evidence="8">
    <location>
        <begin position="402"/>
        <end position="421"/>
    </location>
</feature>
<keyword evidence="2" id="KW-0813">Transport</keyword>
<dbReference type="GeneID" id="41975025"/>
<dbReference type="Gene3D" id="3.40.50.300">
    <property type="entry name" value="P-loop containing nucleotide triphosphate hydrolases"/>
    <property type="match status" value="2"/>
</dbReference>
<dbReference type="Proteomes" id="UP000319257">
    <property type="component" value="Unassembled WGS sequence"/>
</dbReference>
<evidence type="ECO:0000259" key="9">
    <source>
        <dbReference type="PROSITE" id="PS50893"/>
    </source>
</evidence>
<dbReference type="STRING" id="1093900.A0A507B454"/>
<dbReference type="InterPro" id="IPR036640">
    <property type="entry name" value="ABC1_TM_sf"/>
</dbReference>
<dbReference type="PANTHER" id="PTHR24223:SF345">
    <property type="entry name" value="ABC MULTIDRUG TRANSPORTER (EUROFUNG)"/>
    <property type="match status" value="1"/>
</dbReference>
<dbReference type="InterPro" id="IPR017871">
    <property type="entry name" value="ABC_transporter-like_CS"/>
</dbReference>
<keyword evidence="7 8" id="KW-0472">Membrane</keyword>
<gene>
    <name evidence="11" type="ORF">E0L32_007578</name>
</gene>
<dbReference type="PANTHER" id="PTHR24223">
    <property type="entry name" value="ATP-BINDING CASSETTE SUB-FAMILY C"/>
    <property type="match status" value="1"/>
</dbReference>
<dbReference type="InterPro" id="IPR011527">
    <property type="entry name" value="ABC1_TM_dom"/>
</dbReference>
<evidence type="ECO:0000259" key="10">
    <source>
        <dbReference type="PROSITE" id="PS50929"/>
    </source>
</evidence>
<comment type="caution">
    <text evidence="11">The sequence shown here is derived from an EMBL/GenBank/DDBJ whole genome shotgun (WGS) entry which is preliminary data.</text>
</comment>
<evidence type="ECO:0000256" key="7">
    <source>
        <dbReference type="ARBA" id="ARBA00023136"/>
    </source>
</evidence>
<evidence type="ECO:0000256" key="8">
    <source>
        <dbReference type="SAM" id="Phobius"/>
    </source>
</evidence>